<organism evidence="5 6">
    <name type="scientific">Glutamicibacter creatinolyticus</name>
    <dbReference type="NCBI Taxonomy" id="162496"/>
    <lineage>
        <taxon>Bacteria</taxon>
        <taxon>Bacillati</taxon>
        <taxon>Actinomycetota</taxon>
        <taxon>Actinomycetes</taxon>
        <taxon>Micrococcales</taxon>
        <taxon>Micrococcaceae</taxon>
        <taxon>Glutamicibacter</taxon>
    </lineage>
</organism>
<feature type="chain" id="PRO_5038489686" description="VWFA domain-containing protein" evidence="3">
    <location>
        <begin position="20"/>
        <end position="664"/>
    </location>
</feature>
<keyword evidence="6" id="KW-1185">Reference proteome</keyword>
<dbReference type="AlphaFoldDB" id="A0A5B7WRC1"/>
<evidence type="ECO:0000313" key="5">
    <source>
        <dbReference type="EMBL" id="QCY45865.1"/>
    </source>
</evidence>
<dbReference type="PROSITE" id="PS50234">
    <property type="entry name" value="VWFA"/>
    <property type="match status" value="1"/>
</dbReference>
<dbReference type="SUPFAM" id="SSF53300">
    <property type="entry name" value="vWA-like"/>
    <property type="match status" value="1"/>
</dbReference>
<evidence type="ECO:0000259" key="4">
    <source>
        <dbReference type="PROSITE" id="PS50234"/>
    </source>
</evidence>
<feature type="domain" description="VWFA" evidence="4">
    <location>
        <begin position="37"/>
        <end position="221"/>
    </location>
</feature>
<dbReference type="PANTHER" id="PTHR10579">
    <property type="entry name" value="CALCIUM-ACTIVATED CHLORIDE CHANNEL REGULATOR"/>
    <property type="match status" value="1"/>
</dbReference>
<dbReference type="SMART" id="SM00327">
    <property type="entry name" value="VWA"/>
    <property type="match status" value="1"/>
</dbReference>
<dbReference type="Proteomes" id="UP000307000">
    <property type="component" value="Chromosome"/>
</dbReference>
<dbReference type="InterPro" id="IPR051266">
    <property type="entry name" value="CLCR"/>
</dbReference>
<evidence type="ECO:0000256" key="3">
    <source>
        <dbReference type="SAM" id="SignalP"/>
    </source>
</evidence>
<evidence type="ECO:0000256" key="2">
    <source>
        <dbReference type="SAM" id="Phobius"/>
    </source>
</evidence>
<dbReference type="KEGG" id="gcr:GcLGCM259_0072"/>
<evidence type="ECO:0000313" key="6">
    <source>
        <dbReference type="Proteomes" id="UP000307000"/>
    </source>
</evidence>
<feature type="transmembrane region" description="Helical" evidence="2">
    <location>
        <begin position="618"/>
        <end position="639"/>
    </location>
</feature>
<dbReference type="RefSeq" id="WP_171021077.1">
    <property type="nucleotide sequence ID" value="NZ_CP034412.1"/>
</dbReference>
<name>A0A5B7WRC1_9MICC</name>
<accession>A0A5B7WRC1</accession>
<sequence>MPRYLTRLVALLATGLLCAAPLAAAQADEPPAAELQPVMVVMDYSSSMLAKDADGKGTTRIDAAKKATKHLINNAPQDASMGLVVYGSKTPKKCDDITTVQKPGPVDKKELAGKLDGLKAVGETPIGASLLHAAKELQQVKGPKSIILVSDGEENCFEPPACDAAKDLAGQGIDLTVHTIGFKVNSKARAELECIAKTTGGSYVTAQDADSLQQELTVRTLRAFAGYTPAGAPIQGATQMHEAPTMVPGQYLDTLERGETESWVSKDGTTKYYKIGPLKPGERAHFSATMIPDQTYDHATVASGRVRVQLVNGQGRECTSAQSANSNTSELGRPMSGYVNSPEYRQDASTGCFADGTGELFARVTRDGELQKDAPMDVELLYVLEPAVDATLLGAEARQADEPSSVTVTGQADPVLGGSSFNDALPIESGKIYADSALTSEGRYYKVHVGNGQKLNLRATSGNNTEAGTNKVGVAVYSAVREQVQMVGENSLYRSKTNSTATLNMRTAVDQSNRSGSIGKDAYLGGDYYVVVYSDTWQQKSNAVPFEYELAVEVTGTEQPFPGAAPIFEGEPAGEPDTDQDAGQASAEPAPAEQQQDQPEPSQQPQATGQAGPSSGPLWPWFTAGLLITAAVLAAGSFLQRHRATAVVEPATTQIQNNEPKGRP</sequence>
<evidence type="ECO:0000256" key="1">
    <source>
        <dbReference type="SAM" id="MobiDB-lite"/>
    </source>
</evidence>
<dbReference type="Gene3D" id="3.40.50.410">
    <property type="entry name" value="von Willebrand factor, type A domain"/>
    <property type="match status" value="1"/>
</dbReference>
<dbReference type="Pfam" id="PF13519">
    <property type="entry name" value="VWA_2"/>
    <property type="match status" value="1"/>
</dbReference>
<feature type="region of interest" description="Disordered" evidence="1">
    <location>
        <begin position="559"/>
        <end position="616"/>
    </location>
</feature>
<dbReference type="PANTHER" id="PTHR10579:SF166">
    <property type="entry name" value="VWFA DOMAIN-CONTAINING PROTEIN"/>
    <property type="match status" value="1"/>
</dbReference>
<dbReference type="InterPro" id="IPR036465">
    <property type="entry name" value="vWFA_dom_sf"/>
</dbReference>
<keyword evidence="2" id="KW-1133">Transmembrane helix</keyword>
<dbReference type="EMBL" id="CP034412">
    <property type="protein sequence ID" value="QCY45865.1"/>
    <property type="molecule type" value="Genomic_DNA"/>
</dbReference>
<reference evidence="5 6" key="1">
    <citation type="submission" date="2018-12" db="EMBL/GenBank/DDBJ databases">
        <title>Complete Genome Sequence of Glutamicibacter creatinolyticus strain LGCM259,isolated from an abscess of a 12-year-old mare in Italy.</title>
        <authorList>
            <person name="Santos R.G."/>
            <person name="Silva A.L."/>
            <person name="Seyffert N."/>
            <person name="Castro T.L.P."/>
            <person name="Attili A.R."/>
            <person name="Rifici C."/>
            <person name="Mazzullo G."/>
            <person name="Brenig B."/>
            <person name="Venanzi F."/>
            <person name="Azevedo V."/>
        </authorList>
    </citation>
    <scope>NUCLEOTIDE SEQUENCE [LARGE SCALE GENOMIC DNA]</scope>
    <source>
        <strain evidence="5 6">LGCM 259</strain>
    </source>
</reference>
<gene>
    <name evidence="5" type="ORF">GcLGCM259_0072</name>
</gene>
<keyword evidence="2" id="KW-0472">Membrane</keyword>
<feature type="signal peptide" evidence="3">
    <location>
        <begin position="1"/>
        <end position="19"/>
    </location>
</feature>
<dbReference type="InterPro" id="IPR002035">
    <property type="entry name" value="VWF_A"/>
</dbReference>
<keyword evidence="2" id="KW-0812">Transmembrane</keyword>
<protein>
    <recommendedName>
        <fullName evidence="4">VWFA domain-containing protein</fullName>
    </recommendedName>
</protein>
<feature type="compositionally biased region" description="Low complexity" evidence="1">
    <location>
        <begin position="584"/>
        <end position="607"/>
    </location>
</feature>
<keyword evidence="3" id="KW-0732">Signal</keyword>
<proteinExistence type="predicted"/>